<dbReference type="Proteomes" id="UP000007148">
    <property type="component" value="Unassembled WGS sequence"/>
</dbReference>
<keyword evidence="4" id="KW-1185">Reference proteome</keyword>
<protein>
    <submittedName>
        <fullName evidence="3">Uncharacterized protein</fullName>
    </submittedName>
</protein>
<dbReference type="HOGENOM" id="CLU_106356_0_0_1"/>
<dbReference type="OMA" id="HTCAYSY"/>
<dbReference type="EMBL" id="CAFZ01000136">
    <property type="protein sequence ID" value="CCA71824.1"/>
    <property type="molecule type" value="Genomic_DNA"/>
</dbReference>
<reference evidence="3 4" key="1">
    <citation type="journal article" date="2011" name="PLoS Pathog.">
        <title>Endophytic Life Strategies Decoded by Genome and Transcriptome Analyses of the Mutualistic Root Symbiont Piriformospora indica.</title>
        <authorList>
            <person name="Zuccaro A."/>
            <person name="Lahrmann U."/>
            <person name="Guldener U."/>
            <person name="Langen G."/>
            <person name="Pfiffi S."/>
            <person name="Biedenkopf D."/>
            <person name="Wong P."/>
            <person name="Samans B."/>
            <person name="Grimm C."/>
            <person name="Basiewicz M."/>
            <person name="Murat C."/>
            <person name="Martin F."/>
            <person name="Kogel K.H."/>
        </authorList>
    </citation>
    <scope>NUCLEOTIDE SEQUENCE [LARGE SCALE GENOMIC DNA]</scope>
    <source>
        <strain evidence="3 4">DSM 11827</strain>
    </source>
</reference>
<evidence type="ECO:0000313" key="3">
    <source>
        <dbReference type="EMBL" id="CCA71824.1"/>
    </source>
</evidence>
<dbReference type="eggNOG" id="ENOG502S90P">
    <property type="taxonomic scope" value="Eukaryota"/>
</dbReference>
<evidence type="ECO:0000256" key="2">
    <source>
        <dbReference type="SAM" id="MobiDB-lite"/>
    </source>
</evidence>
<feature type="region of interest" description="Disordered" evidence="2">
    <location>
        <begin position="140"/>
        <end position="159"/>
    </location>
</feature>
<keyword evidence="1" id="KW-0175">Coiled coil</keyword>
<proteinExistence type="predicted"/>
<organism evidence="3 4">
    <name type="scientific">Serendipita indica (strain DSM 11827)</name>
    <name type="common">Root endophyte fungus</name>
    <name type="synonym">Piriformospora indica</name>
    <dbReference type="NCBI Taxonomy" id="1109443"/>
    <lineage>
        <taxon>Eukaryota</taxon>
        <taxon>Fungi</taxon>
        <taxon>Dikarya</taxon>
        <taxon>Basidiomycota</taxon>
        <taxon>Agaricomycotina</taxon>
        <taxon>Agaricomycetes</taxon>
        <taxon>Sebacinales</taxon>
        <taxon>Serendipitaceae</taxon>
        <taxon>Serendipita</taxon>
    </lineage>
</organism>
<sequence length="177" mass="19723">MHSSSPSGSTSQYGEAVHVPLVKSPSLRVPKLVQVPPDIHPFQTRSRHTCAYSYFKQERIIGLENKRRSTLATNDARRLAVLQRHEHKREEQRLELERLKRLQQEEQERMRKEQLRKVAPGFDPSVGALLPKKFGATASAGASTSSLMLPPPPPAAAPQRDVVADLVDQLAALDVAH</sequence>
<evidence type="ECO:0000313" key="4">
    <source>
        <dbReference type="Proteomes" id="UP000007148"/>
    </source>
</evidence>
<dbReference type="AlphaFoldDB" id="G4TKJ1"/>
<dbReference type="OrthoDB" id="2506317at2759"/>
<accession>G4TKJ1</accession>
<gene>
    <name evidence="3" type="ORF">PIIN_05759</name>
</gene>
<name>G4TKJ1_SERID</name>
<feature type="coiled-coil region" evidence="1">
    <location>
        <begin position="82"/>
        <end position="116"/>
    </location>
</feature>
<comment type="caution">
    <text evidence="3">The sequence shown here is derived from an EMBL/GenBank/DDBJ whole genome shotgun (WGS) entry which is preliminary data.</text>
</comment>
<evidence type="ECO:0000256" key="1">
    <source>
        <dbReference type="SAM" id="Coils"/>
    </source>
</evidence>
<dbReference type="InParanoid" id="G4TKJ1"/>